<dbReference type="Proteomes" id="UP000008068">
    <property type="component" value="Unassembled WGS sequence"/>
</dbReference>
<reference evidence="2" key="1">
    <citation type="submission" date="2011-07" db="EMBL/GenBank/DDBJ databases">
        <authorList>
            <consortium name="Caenorhabditis brenneri Sequencing and Analysis Consortium"/>
            <person name="Wilson R.K."/>
        </authorList>
    </citation>
    <scope>NUCLEOTIDE SEQUENCE [LARGE SCALE GENOMIC DNA]</scope>
    <source>
        <strain evidence="2">PB2801</strain>
    </source>
</reference>
<gene>
    <name evidence="1" type="ORF">CAEBREN_20041</name>
</gene>
<proteinExistence type="predicted"/>
<protein>
    <submittedName>
        <fullName evidence="1">Uncharacterized protein</fullName>
    </submittedName>
</protein>
<organism evidence="2">
    <name type="scientific">Caenorhabditis brenneri</name>
    <name type="common">Nematode worm</name>
    <dbReference type="NCBI Taxonomy" id="135651"/>
    <lineage>
        <taxon>Eukaryota</taxon>
        <taxon>Metazoa</taxon>
        <taxon>Ecdysozoa</taxon>
        <taxon>Nematoda</taxon>
        <taxon>Chromadorea</taxon>
        <taxon>Rhabditida</taxon>
        <taxon>Rhabditina</taxon>
        <taxon>Rhabditomorpha</taxon>
        <taxon>Rhabditoidea</taxon>
        <taxon>Rhabditidae</taxon>
        <taxon>Peloderinae</taxon>
        <taxon>Caenorhabditis</taxon>
    </lineage>
</organism>
<sequence>MCDPVSLLEDKRRFELQQKHSNTTAGLPWEKPEEGLDKTHIFLEARLLLSVSLICCSSSTGSVDNS</sequence>
<dbReference type="AlphaFoldDB" id="G0MR52"/>
<evidence type="ECO:0000313" key="1">
    <source>
        <dbReference type="EMBL" id="EGT42122.1"/>
    </source>
</evidence>
<accession>G0MR52</accession>
<dbReference type="InParanoid" id="G0MR52"/>
<name>G0MR52_CAEBE</name>
<dbReference type="HOGENOM" id="CLU_2833431_0_0_1"/>
<evidence type="ECO:0000313" key="2">
    <source>
        <dbReference type="Proteomes" id="UP000008068"/>
    </source>
</evidence>
<keyword evidence="2" id="KW-1185">Reference proteome</keyword>
<dbReference type="EMBL" id="GL379808">
    <property type="protein sequence ID" value="EGT42122.1"/>
    <property type="molecule type" value="Genomic_DNA"/>
</dbReference>